<proteinExistence type="predicted"/>
<name>A0AA39WWF4_9PEZI</name>
<dbReference type="EMBL" id="JAULSU010000003">
    <property type="protein sequence ID" value="KAK0622831.1"/>
    <property type="molecule type" value="Genomic_DNA"/>
</dbReference>
<dbReference type="GO" id="GO:0047555">
    <property type="term" value="F:3',5'-cyclic-GMP phosphodiesterase activity"/>
    <property type="evidence" value="ECO:0007669"/>
    <property type="project" value="TreeGrafter"/>
</dbReference>
<reference evidence="2" key="1">
    <citation type="submission" date="2023-06" db="EMBL/GenBank/DDBJ databases">
        <title>Genome-scale phylogeny and comparative genomics of the fungal order Sordariales.</title>
        <authorList>
            <consortium name="Lawrence Berkeley National Laboratory"/>
            <person name="Hensen N."/>
            <person name="Bonometti L."/>
            <person name="Westerberg I."/>
            <person name="Brannstrom I.O."/>
            <person name="Guillou S."/>
            <person name="Cros-Aarteil S."/>
            <person name="Calhoun S."/>
            <person name="Haridas S."/>
            <person name="Kuo A."/>
            <person name="Mondo S."/>
            <person name="Pangilinan J."/>
            <person name="Riley R."/>
            <person name="Labutti K."/>
            <person name="Andreopoulos B."/>
            <person name="Lipzen A."/>
            <person name="Chen C."/>
            <person name="Yanf M."/>
            <person name="Daum C."/>
            <person name="Ng V."/>
            <person name="Clum A."/>
            <person name="Steindorff A."/>
            <person name="Ohm R."/>
            <person name="Martin F."/>
            <person name="Silar P."/>
            <person name="Natvig D."/>
            <person name="Lalanne C."/>
            <person name="Gautier V."/>
            <person name="Ament-Velasquez S.L."/>
            <person name="Kruys A."/>
            <person name="Hutchinson M.I."/>
            <person name="Powell A.J."/>
            <person name="Barry K."/>
            <person name="Miller A.N."/>
            <person name="Grigoriev I.V."/>
            <person name="Debuchy R."/>
            <person name="Gladieux P."/>
            <person name="Thoren M.H."/>
            <person name="Johannesson H."/>
        </authorList>
    </citation>
    <scope>NUCLEOTIDE SEQUENCE</scope>
    <source>
        <strain evidence="2">CBS 606.72</strain>
    </source>
</reference>
<feature type="compositionally biased region" description="Polar residues" evidence="1">
    <location>
        <begin position="427"/>
        <end position="458"/>
    </location>
</feature>
<dbReference type="InterPro" id="IPR036866">
    <property type="entry name" value="RibonucZ/Hydroxyglut_hydro"/>
</dbReference>
<gene>
    <name evidence="2" type="ORF">B0T14DRAFT_475927</name>
</gene>
<dbReference type="PANTHER" id="PTHR28283:SF1">
    <property type="entry name" value="3',5'-CYCLIC-NUCLEOTIDE PHOSPHODIESTERASE 1"/>
    <property type="match status" value="1"/>
</dbReference>
<evidence type="ECO:0000256" key="1">
    <source>
        <dbReference type="SAM" id="MobiDB-lite"/>
    </source>
</evidence>
<dbReference type="AlphaFoldDB" id="A0AA39WWF4"/>
<dbReference type="Pfam" id="PF02112">
    <property type="entry name" value="PDEase_II"/>
    <property type="match status" value="2"/>
</dbReference>
<dbReference type="GO" id="GO:1902660">
    <property type="term" value="P:negative regulation of glucose mediated signaling pathway"/>
    <property type="evidence" value="ECO:0007669"/>
    <property type="project" value="TreeGrafter"/>
</dbReference>
<keyword evidence="3" id="KW-1185">Reference proteome</keyword>
<dbReference type="Gene3D" id="3.60.15.10">
    <property type="entry name" value="Ribonuclease Z/Hydroxyacylglutathione hydrolase-like"/>
    <property type="match status" value="1"/>
</dbReference>
<feature type="compositionally biased region" description="Basic and acidic residues" evidence="1">
    <location>
        <begin position="393"/>
        <end position="406"/>
    </location>
</feature>
<dbReference type="Proteomes" id="UP001175000">
    <property type="component" value="Unassembled WGS sequence"/>
</dbReference>
<dbReference type="PRINTS" id="PR00388">
    <property type="entry name" value="PDIESTERASE2"/>
</dbReference>
<comment type="caution">
    <text evidence="2">The sequence shown here is derived from an EMBL/GenBank/DDBJ whole genome shotgun (WGS) entry which is preliminary data.</text>
</comment>
<accession>A0AA39WWF4</accession>
<feature type="compositionally biased region" description="Polar residues" evidence="1">
    <location>
        <begin position="481"/>
        <end position="492"/>
    </location>
</feature>
<dbReference type="InterPro" id="IPR000396">
    <property type="entry name" value="Pdiesterase2"/>
</dbReference>
<organism evidence="2 3">
    <name type="scientific">Immersiella caudata</name>
    <dbReference type="NCBI Taxonomy" id="314043"/>
    <lineage>
        <taxon>Eukaryota</taxon>
        <taxon>Fungi</taxon>
        <taxon>Dikarya</taxon>
        <taxon>Ascomycota</taxon>
        <taxon>Pezizomycotina</taxon>
        <taxon>Sordariomycetes</taxon>
        <taxon>Sordariomycetidae</taxon>
        <taxon>Sordariales</taxon>
        <taxon>Lasiosphaeriaceae</taxon>
        <taxon>Immersiella</taxon>
    </lineage>
</organism>
<dbReference type="CDD" id="cd07735">
    <property type="entry name" value="class_II_PDE_MBL-fold"/>
    <property type="match status" value="1"/>
</dbReference>
<evidence type="ECO:0000313" key="2">
    <source>
        <dbReference type="EMBL" id="KAK0622831.1"/>
    </source>
</evidence>
<dbReference type="SUPFAM" id="SSF56281">
    <property type="entry name" value="Metallo-hydrolase/oxidoreductase"/>
    <property type="match status" value="1"/>
</dbReference>
<dbReference type="PANTHER" id="PTHR28283">
    <property type="entry name" value="3',5'-CYCLIC-NUCLEOTIDE PHOSPHODIESTERASE 1"/>
    <property type="match status" value="1"/>
</dbReference>
<evidence type="ECO:0000313" key="3">
    <source>
        <dbReference type="Proteomes" id="UP001175000"/>
    </source>
</evidence>
<sequence length="610" mass="65036">MGGGEPGGRREDGAAARPDALHVIILGSGGGPLESNITSLLVRSVASGWRRGSVVSVDAGVQLSAIKKILKKSQPPELGETEEHSLPHTLTTGPFAGLEVPYKKPLANAGHILYSLVDTWLITHPHLDHISGFVVNTAGLPGTRPKKLAGLPSTITALKRNVFNNVIWPNLSDEENGAGLITYMRLVEGGSLALGEGESKGYLEVNDGLAIKIVSVSHGHCIEHHNHRGSGSAPSGYGRQGSVDFTHFGPISVGMGSNIGMLSPRGGGRTGSISGPGTPYGESVQCVYDSSAYFIRDITTGREILVFGDVEPDSISLLPRNSKVWCESALKIISGNLAAIFIECSYDDSQSEDRLFGHLQPRFVDEEMRSLAKEVIATREYQRRSTQASSANSDRRHSGDLKSLADKKRKRHGSDVGAMLVRRKTSEQSPSAITGPTSNPANQLLSRLQTEESISPRSNRVPLDSRTQPSAVSDDSPRLSAPTSGLSLSSAHSPIVTDSPHIATPTAELSLGDIEMSGPVTPQSHVSPVATALHSREGTADVDSELKIDTSTDNDLPLRGLKVVIIHVKDKLNDGPSVAETVREQLNGYETESRTGVEYIVSYPGQSLYL</sequence>
<feature type="region of interest" description="Disordered" evidence="1">
    <location>
        <begin position="379"/>
        <end position="501"/>
    </location>
</feature>
<dbReference type="GO" id="GO:0006198">
    <property type="term" value="P:cAMP catabolic process"/>
    <property type="evidence" value="ECO:0007669"/>
    <property type="project" value="InterPro"/>
</dbReference>
<dbReference type="GO" id="GO:0004115">
    <property type="term" value="F:3',5'-cyclic-AMP phosphodiesterase activity"/>
    <property type="evidence" value="ECO:0007669"/>
    <property type="project" value="InterPro"/>
</dbReference>
<protein>
    <submittedName>
        <fullName evidence="2">cAMP phosphodiesterases class-II-domain-containing protein</fullName>
    </submittedName>
</protein>